<sequence>MGSAYLYLESLEHKRMLDVTLDLKDPQYPDHDLGTIELAVTLSPKEGDFREAVNHAIEKELEKIQGDCTAGVADCADYPSVG</sequence>
<protein>
    <submittedName>
        <fullName evidence="1">Uncharacterized protein</fullName>
    </submittedName>
</protein>
<name>A0A8T2PSN2_9TELE</name>
<dbReference type="EMBL" id="JAFBMS010000002">
    <property type="protein sequence ID" value="KAG9354329.1"/>
    <property type="molecule type" value="Genomic_DNA"/>
</dbReference>
<comment type="caution">
    <text evidence="1">The sequence shown here is derived from an EMBL/GenBank/DDBJ whole genome shotgun (WGS) entry which is preliminary data.</text>
</comment>
<organism evidence="1 2">
    <name type="scientific">Albula glossodonta</name>
    <name type="common">roundjaw bonefish</name>
    <dbReference type="NCBI Taxonomy" id="121402"/>
    <lineage>
        <taxon>Eukaryota</taxon>
        <taxon>Metazoa</taxon>
        <taxon>Chordata</taxon>
        <taxon>Craniata</taxon>
        <taxon>Vertebrata</taxon>
        <taxon>Euteleostomi</taxon>
        <taxon>Actinopterygii</taxon>
        <taxon>Neopterygii</taxon>
        <taxon>Teleostei</taxon>
        <taxon>Albuliformes</taxon>
        <taxon>Albulidae</taxon>
        <taxon>Albula</taxon>
    </lineage>
</organism>
<evidence type="ECO:0000313" key="1">
    <source>
        <dbReference type="EMBL" id="KAG9354329.1"/>
    </source>
</evidence>
<gene>
    <name evidence="1" type="ORF">JZ751_001034</name>
</gene>
<dbReference type="Proteomes" id="UP000824540">
    <property type="component" value="Unassembled WGS sequence"/>
</dbReference>
<dbReference type="AlphaFoldDB" id="A0A8T2PSN2"/>
<evidence type="ECO:0000313" key="2">
    <source>
        <dbReference type="Proteomes" id="UP000824540"/>
    </source>
</evidence>
<reference evidence="1" key="1">
    <citation type="thesis" date="2021" institute="BYU ScholarsArchive" country="Provo, UT, USA">
        <title>Applications of and Algorithms for Genome Assembly and Genomic Analyses with an Emphasis on Marine Teleosts.</title>
        <authorList>
            <person name="Pickett B.D."/>
        </authorList>
    </citation>
    <scope>NUCLEOTIDE SEQUENCE</scope>
    <source>
        <strain evidence="1">HI-2016</strain>
    </source>
</reference>
<keyword evidence="2" id="KW-1185">Reference proteome</keyword>
<dbReference type="OrthoDB" id="5973539at2759"/>
<accession>A0A8T2PSN2</accession>
<proteinExistence type="predicted"/>